<organism evidence="2 3">
    <name type="scientific">Urochloa decumbens</name>
    <dbReference type="NCBI Taxonomy" id="240449"/>
    <lineage>
        <taxon>Eukaryota</taxon>
        <taxon>Viridiplantae</taxon>
        <taxon>Streptophyta</taxon>
        <taxon>Embryophyta</taxon>
        <taxon>Tracheophyta</taxon>
        <taxon>Spermatophyta</taxon>
        <taxon>Magnoliopsida</taxon>
        <taxon>Liliopsida</taxon>
        <taxon>Poales</taxon>
        <taxon>Poaceae</taxon>
        <taxon>PACMAD clade</taxon>
        <taxon>Panicoideae</taxon>
        <taxon>Panicodae</taxon>
        <taxon>Paniceae</taxon>
        <taxon>Melinidinae</taxon>
        <taxon>Urochloa</taxon>
    </lineage>
</organism>
<dbReference type="InterPro" id="IPR029058">
    <property type="entry name" value="AB_hydrolase_fold"/>
</dbReference>
<dbReference type="EMBL" id="OZ075128">
    <property type="protein sequence ID" value="CAL4958084.1"/>
    <property type="molecule type" value="Genomic_DNA"/>
</dbReference>
<dbReference type="SUPFAM" id="SSF53474">
    <property type="entry name" value="alpha/beta-Hydrolases"/>
    <property type="match status" value="1"/>
</dbReference>
<dbReference type="Pfam" id="PF02450">
    <property type="entry name" value="LCAT"/>
    <property type="match status" value="1"/>
</dbReference>
<evidence type="ECO:0000256" key="1">
    <source>
        <dbReference type="SAM" id="SignalP"/>
    </source>
</evidence>
<dbReference type="InterPro" id="IPR003386">
    <property type="entry name" value="LACT/PDAT_acylTrfase"/>
</dbReference>
<evidence type="ECO:0000313" key="2">
    <source>
        <dbReference type="EMBL" id="CAL4958084.1"/>
    </source>
</evidence>
<dbReference type="Proteomes" id="UP001497457">
    <property type="component" value="Chromosome 18b"/>
</dbReference>
<accession>A0ABC8ZCY6</accession>
<gene>
    <name evidence="2" type="ORF">URODEC1_LOCUS42926</name>
</gene>
<feature type="signal peptide" evidence="1">
    <location>
        <begin position="1"/>
        <end position="22"/>
    </location>
</feature>
<reference evidence="3" key="1">
    <citation type="submission" date="2024-06" db="EMBL/GenBank/DDBJ databases">
        <authorList>
            <person name="Ryan C."/>
        </authorList>
    </citation>
    <scope>NUCLEOTIDE SEQUENCE [LARGE SCALE GENOMIC DNA]</scope>
</reference>
<feature type="chain" id="PRO_5044800926" evidence="1">
    <location>
        <begin position="23"/>
        <end position="456"/>
    </location>
</feature>
<protein>
    <submittedName>
        <fullName evidence="2">Uncharacterized protein</fullName>
    </submittedName>
</protein>
<evidence type="ECO:0000313" key="3">
    <source>
        <dbReference type="Proteomes" id="UP001497457"/>
    </source>
</evidence>
<name>A0ABC8ZCY6_9POAL</name>
<sequence length="456" mass="50905">MGIDRIVRLLSLLLLLLPSGLREHLSPAPPAIDHRRPEHDHAATTGGTGAADEIVLHPIVLVPGVSCSELEARLTDAYRPSTPHCGALKGKGWFGLWANCSELPAHHYVECFIEQMRLVYDPAAGDYRNLPGVETRVRNFGSARGFQRNPEHTDWCLEVLRQELERIGYRDGDTMFGAPYDLRHAPPLPGQKSEVFARYFQQLTRLIEDASESNHGRKVILFGHSYGGMVALEFVRGAPMAWREKHIKHLVLAAPLPDGGFMQPVRLFASGSDLLYVPEMTTPLALTLRPMWRSFESSISNFPTPAVFGGGDDAPLVVTRERNYSAADMEEFLAAAGGAAAAERFRRRRRTVAGRGRFRAPMVPTTCINGVGIETPERLVYWDGDFDKDPEQVNGDGDEDINLASMLAFDEAMRREPGQNRMFKTIKLRGARHGTIITEDWSLKRVMQEILEANRI</sequence>
<dbReference type="PANTHER" id="PTHR11440">
    <property type="entry name" value="LECITHIN-CHOLESTEROL ACYLTRANSFERASE-RELATED"/>
    <property type="match status" value="1"/>
</dbReference>
<keyword evidence="3" id="KW-1185">Reference proteome</keyword>
<proteinExistence type="predicted"/>
<reference evidence="2 3" key="2">
    <citation type="submission" date="2024-10" db="EMBL/GenBank/DDBJ databases">
        <authorList>
            <person name="Ryan C."/>
        </authorList>
    </citation>
    <scope>NUCLEOTIDE SEQUENCE [LARGE SCALE GENOMIC DNA]</scope>
</reference>
<keyword evidence="1" id="KW-0732">Signal</keyword>
<dbReference type="Gene3D" id="3.40.50.1820">
    <property type="entry name" value="alpha/beta hydrolase"/>
    <property type="match status" value="1"/>
</dbReference>
<dbReference type="AlphaFoldDB" id="A0ABC8ZCY6"/>